<reference evidence="1 2" key="1">
    <citation type="submission" date="2014-06" db="EMBL/GenBank/DDBJ databases">
        <title>Evolutionary Origins and Diversification of the Mycorrhizal Mutualists.</title>
        <authorList>
            <consortium name="DOE Joint Genome Institute"/>
            <consortium name="Mycorrhizal Genomics Consortium"/>
            <person name="Kohler A."/>
            <person name="Kuo A."/>
            <person name="Nagy L.G."/>
            <person name="Floudas D."/>
            <person name="Copeland A."/>
            <person name="Barry K.W."/>
            <person name="Cichocki N."/>
            <person name="Veneault-Fourrey C."/>
            <person name="LaButti K."/>
            <person name="Lindquist E.A."/>
            <person name="Lipzen A."/>
            <person name="Lundell T."/>
            <person name="Morin E."/>
            <person name="Murat C."/>
            <person name="Riley R."/>
            <person name="Ohm R."/>
            <person name="Sun H."/>
            <person name="Tunlid A."/>
            <person name="Henrissat B."/>
            <person name="Grigoriev I.V."/>
            <person name="Hibbett D.S."/>
            <person name="Martin F."/>
        </authorList>
    </citation>
    <scope>NUCLEOTIDE SEQUENCE [LARGE SCALE GENOMIC DNA]</scope>
    <source>
        <strain evidence="1 2">SS14</strain>
    </source>
</reference>
<evidence type="ECO:0000313" key="2">
    <source>
        <dbReference type="Proteomes" id="UP000054279"/>
    </source>
</evidence>
<dbReference type="Proteomes" id="UP000054279">
    <property type="component" value="Unassembled WGS sequence"/>
</dbReference>
<name>A0A0C9V6Y4_SPHS4</name>
<sequence length="102" mass="11391">MSPRTPGGSDPGEDIDDVLAIKSGTDGVPLNVRVKAYMDLKQVCIPAYINDTLCVTVLQNVKAHLHFVLKGDLLWTPLDHEWPWLFSCMCPEEHSLEGEEDQ</sequence>
<dbReference type="HOGENOM" id="CLU_2279257_0_0_1"/>
<evidence type="ECO:0000313" key="1">
    <source>
        <dbReference type="EMBL" id="KIJ33101.1"/>
    </source>
</evidence>
<gene>
    <name evidence="1" type="ORF">M422DRAFT_264972</name>
</gene>
<keyword evidence="2" id="KW-1185">Reference proteome</keyword>
<dbReference type="AlphaFoldDB" id="A0A0C9V6Y4"/>
<organism evidence="1 2">
    <name type="scientific">Sphaerobolus stellatus (strain SS14)</name>
    <dbReference type="NCBI Taxonomy" id="990650"/>
    <lineage>
        <taxon>Eukaryota</taxon>
        <taxon>Fungi</taxon>
        <taxon>Dikarya</taxon>
        <taxon>Basidiomycota</taxon>
        <taxon>Agaricomycotina</taxon>
        <taxon>Agaricomycetes</taxon>
        <taxon>Phallomycetidae</taxon>
        <taxon>Geastrales</taxon>
        <taxon>Sphaerobolaceae</taxon>
        <taxon>Sphaerobolus</taxon>
    </lineage>
</organism>
<dbReference type="EMBL" id="KN837217">
    <property type="protein sequence ID" value="KIJ33101.1"/>
    <property type="molecule type" value="Genomic_DNA"/>
</dbReference>
<protein>
    <submittedName>
        <fullName evidence="1">Uncharacterized protein</fullName>
    </submittedName>
</protein>
<proteinExistence type="predicted"/>
<accession>A0A0C9V6Y4</accession>